<gene>
    <name evidence="1" type="ORF">BpHYR1_054124</name>
</gene>
<organism evidence="1 2">
    <name type="scientific">Brachionus plicatilis</name>
    <name type="common">Marine rotifer</name>
    <name type="synonym">Brachionus muelleri</name>
    <dbReference type="NCBI Taxonomy" id="10195"/>
    <lineage>
        <taxon>Eukaryota</taxon>
        <taxon>Metazoa</taxon>
        <taxon>Spiralia</taxon>
        <taxon>Gnathifera</taxon>
        <taxon>Rotifera</taxon>
        <taxon>Eurotatoria</taxon>
        <taxon>Monogononta</taxon>
        <taxon>Pseudotrocha</taxon>
        <taxon>Ploima</taxon>
        <taxon>Brachionidae</taxon>
        <taxon>Brachionus</taxon>
    </lineage>
</organism>
<reference evidence="1 2" key="1">
    <citation type="journal article" date="2018" name="Sci. Rep.">
        <title>Genomic signatures of local adaptation to the degree of environmental predictability in rotifers.</title>
        <authorList>
            <person name="Franch-Gras L."/>
            <person name="Hahn C."/>
            <person name="Garcia-Roger E.M."/>
            <person name="Carmona M.J."/>
            <person name="Serra M."/>
            <person name="Gomez A."/>
        </authorList>
    </citation>
    <scope>NUCLEOTIDE SEQUENCE [LARGE SCALE GENOMIC DNA]</scope>
    <source>
        <strain evidence="1">HYR1</strain>
    </source>
</reference>
<dbReference type="Proteomes" id="UP000276133">
    <property type="component" value="Unassembled WGS sequence"/>
</dbReference>
<keyword evidence="2" id="KW-1185">Reference proteome</keyword>
<dbReference type="AlphaFoldDB" id="A0A3M7SMW1"/>
<evidence type="ECO:0000313" key="2">
    <source>
        <dbReference type="Proteomes" id="UP000276133"/>
    </source>
</evidence>
<accession>A0A3M7SMW1</accession>
<proteinExistence type="predicted"/>
<dbReference type="EMBL" id="REGN01001110">
    <property type="protein sequence ID" value="RNA36980.1"/>
    <property type="molecule type" value="Genomic_DNA"/>
</dbReference>
<name>A0A3M7SMW1_BRAPC</name>
<comment type="caution">
    <text evidence="1">The sequence shown here is derived from an EMBL/GenBank/DDBJ whole genome shotgun (WGS) entry which is preliminary data.</text>
</comment>
<sequence length="94" mass="11106">MVMYSDDLIPNFTKIYLLKPNDSFLMNFSSSQKLFQNSVFTDFVKFIENFYCECVIVLNTVQFKTNLYISFPHISSSFPHWNSLRTVELQSVQK</sequence>
<protein>
    <submittedName>
        <fullName evidence="1">Uncharacterized protein</fullName>
    </submittedName>
</protein>
<evidence type="ECO:0000313" key="1">
    <source>
        <dbReference type="EMBL" id="RNA36980.1"/>
    </source>
</evidence>